<keyword evidence="11" id="KW-0472">Membrane</keyword>
<dbReference type="PANTHER" id="PTHR46025:SF3">
    <property type="entry name" value="XYLOSYLTRANSFERASE OXT"/>
    <property type="match status" value="1"/>
</dbReference>
<evidence type="ECO:0000256" key="2">
    <source>
        <dbReference type="ARBA" id="ARBA00004648"/>
    </source>
</evidence>
<organism evidence="15 16">
    <name type="scientific">Terrihabitans soli</name>
    <dbReference type="NCBI Taxonomy" id="708113"/>
    <lineage>
        <taxon>Bacteria</taxon>
        <taxon>Pseudomonadati</taxon>
        <taxon>Pseudomonadota</taxon>
        <taxon>Alphaproteobacteria</taxon>
        <taxon>Hyphomicrobiales</taxon>
        <taxon>Terrihabitans</taxon>
    </lineage>
</organism>
<dbReference type="InterPro" id="IPR003406">
    <property type="entry name" value="Glyco_trans_14"/>
</dbReference>
<dbReference type="RefSeq" id="WP_222875529.1">
    <property type="nucleotide sequence ID" value="NZ_AP023361.1"/>
</dbReference>
<keyword evidence="5" id="KW-0812">Transmembrane</keyword>
<keyword evidence="12" id="KW-1015">Disulfide bond</keyword>
<dbReference type="GO" id="GO:0016020">
    <property type="term" value="C:membrane"/>
    <property type="evidence" value="ECO:0007669"/>
    <property type="project" value="InterPro"/>
</dbReference>
<sequence>MRVAFQINIHHMPDQFRWLFSAIYNETDLFLVHVNKRSDQAFYDQIESLVAGLDNVRLMTRQPIVWGGWSMVDCELRGIREALADNETWDYFVRLSGQDYPLCTYDERVRGLRRLNGRSAIGLSAGPIMGEHADARTQRFHFEWQGKLRYLPLISSRLLGKAPPLKGNAWHALSREFCEWLATAPETKRLARRLRFSKIPDEAFMHNLIADSPFADRWLNEGTHLEFWQPTKPSPDIVRMSNLSALCNSQRMFARKFDAGEDSDVMNFLSARIGAPGFSVSDLLEDGEPPTREPRVAASLVAGILGV</sequence>
<evidence type="ECO:0000256" key="7">
    <source>
        <dbReference type="ARBA" id="ARBA00022824"/>
    </source>
</evidence>
<evidence type="ECO:0000313" key="15">
    <source>
        <dbReference type="EMBL" id="BCJ91911.1"/>
    </source>
</evidence>
<dbReference type="Pfam" id="PF02485">
    <property type="entry name" value="Branch"/>
    <property type="match status" value="1"/>
</dbReference>
<keyword evidence="16" id="KW-1185">Reference proteome</keyword>
<gene>
    <name evidence="15" type="ORF">IZ6_26460</name>
</gene>
<evidence type="ECO:0000256" key="4">
    <source>
        <dbReference type="ARBA" id="ARBA00022679"/>
    </source>
</evidence>
<evidence type="ECO:0000256" key="8">
    <source>
        <dbReference type="ARBA" id="ARBA00022968"/>
    </source>
</evidence>
<evidence type="ECO:0000256" key="13">
    <source>
        <dbReference type="ARBA" id="ARBA00023180"/>
    </source>
</evidence>
<evidence type="ECO:0000256" key="10">
    <source>
        <dbReference type="ARBA" id="ARBA00023034"/>
    </source>
</evidence>
<evidence type="ECO:0000256" key="12">
    <source>
        <dbReference type="ARBA" id="ARBA00023157"/>
    </source>
</evidence>
<dbReference type="GO" id="GO:0046872">
    <property type="term" value="F:metal ion binding"/>
    <property type="evidence" value="ECO:0007669"/>
    <property type="project" value="UniProtKB-KW"/>
</dbReference>
<evidence type="ECO:0000256" key="1">
    <source>
        <dbReference type="ARBA" id="ARBA00004323"/>
    </source>
</evidence>
<reference evidence="15 16" key="1">
    <citation type="submission" date="2020-08" db="EMBL/GenBank/DDBJ databases">
        <title>Genome sequence of Rhizobiales bacterium strain IZ6.</title>
        <authorList>
            <person name="Nakai R."/>
            <person name="Naganuma T."/>
        </authorList>
    </citation>
    <scope>NUCLEOTIDE SEQUENCE [LARGE SCALE GENOMIC DNA]</scope>
    <source>
        <strain evidence="15 16">IZ6</strain>
    </source>
</reference>
<dbReference type="InterPro" id="IPR043538">
    <property type="entry name" value="XYLT"/>
</dbReference>
<accession>A0A6S6QY06</accession>
<comment type="subcellular location">
    <subcellularLocation>
        <location evidence="2">Endoplasmic reticulum membrane</location>
        <topology evidence="2">Single-pass type II membrane protein</topology>
    </subcellularLocation>
    <subcellularLocation>
        <location evidence="1">Golgi apparatus membrane</location>
        <topology evidence="1">Single-pass type II membrane protein</topology>
    </subcellularLocation>
</comment>
<keyword evidence="8" id="KW-0735">Signal-anchor</keyword>
<dbReference type="KEGG" id="tso:IZ6_26460"/>
<protein>
    <recommendedName>
        <fullName evidence="14">Peptide O-xylosyltransferase</fullName>
    </recommendedName>
</protein>
<dbReference type="EMBL" id="AP023361">
    <property type="protein sequence ID" value="BCJ91911.1"/>
    <property type="molecule type" value="Genomic_DNA"/>
</dbReference>
<proteinExistence type="predicted"/>
<evidence type="ECO:0000256" key="9">
    <source>
        <dbReference type="ARBA" id="ARBA00022989"/>
    </source>
</evidence>
<evidence type="ECO:0000256" key="5">
    <source>
        <dbReference type="ARBA" id="ARBA00022692"/>
    </source>
</evidence>
<keyword evidence="6" id="KW-0479">Metal-binding</keyword>
<dbReference type="PANTHER" id="PTHR46025">
    <property type="entry name" value="XYLOSYLTRANSFERASE OXT"/>
    <property type="match status" value="1"/>
</dbReference>
<dbReference type="GO" id="GO:0015012">
    <property type="term" value="P:heparan sulfate proteoglycan biosynthetic process"/>
    <property type="evidence" value="ECO:0007669"/>
    <property type="project" value="TreeGrafter"/>
</dbReference>
<dbReference type="Proteomes" id="UP000515317">
    <property type="component" value="Chromosome"/>
</dbReference>
<evidence type="ECO:0000256" key="6">
    <source>
        <dbReference type="ARBA" id="ARBA00022723"/>
    </source>
</evidence>
<keyword evidence="9" id="KW-1133">Transmembrane helix</keyword>
<dbReference type="AlphaFoldDB" id="A0A6S6QY06"/>
<name>A0A6S6QY06_9HYPH</name>
<evidence type="ECO:0000256" key="14">
    <source>
        <dbReference type="ARBA" id="ARBA00042865"/>
    </source>
</evidence>
<keyword evidence="7" id="KW-0256">Endoplasmic reticulum</keyword>
<keyword evidence="3" id="KW-0328">Glycosyltransferase</keyword>
<keyword evidence="4 15" id="KW-0808">Transferase</keyword>
<evidence type="ECO:0000256" key="11">
    <source>
        <dbReference type="ARBA" id="ARBA00023136"/>
    </source>
</evidence>
<evidence type="ECO:0000256" key="3">
    <source>
        <dbReference type="ARBA" id="ARBA00022676"/>
    </source>
</evidence>
<keyword evidence="10" id="KW-0333">Golgi apparatus</keyword>
<dbReference type="GO" id="GO:0030158">
    <property type="term" value="F:protein xylosyltransferase activity"/>
    <property type="evidence" value="ECO:0007669"/>
    <property type="project" value="InterPro"/>
</dbReference>
<dbReference type="GO" id="GO:0050650">
    <property type="term" value="P:chondroitin sulfate proteoglycan biosynthetic process"/>
    <property type="evidence" value="ECO:0007669"/>
    <property type="project" value="TreeGrafter"/>
</dbReference>
<keyword evidence="13" id="KW-0325">Glycoprotein</keyword>
<evidence type="ECO:0000313" key="16">
    <source>
        <dbReference type="Proteomes" id="UP000515317"/>
    </source>
</evidence>